<comment type="caution">
    <text evidence="2">The sequence shown here is derived from an EMBL/GenBank/DDBJ whole genome shotgun (WGS) entry which is preliminary data.</text>
</comment>
<name>A0ABW7N2T6_9BACT</name>
<keyword evidence="3" id="KW-1185">Reference proteome</keyword>
<keyword evidence="1" id="KW-0732">Signal</keyword>
<protein>
    <submittedName>
        <fullName evidence="2">Type IX secretion system membrane protein PorP/SprF</fullName>
    </submittedName>
</protein>
<gene>
    <name evidence="2" type="ORF">ACHKAR_00930</name>
</gene>
<dbReference type="EMBL" id="JBIPKE010000007">
    <property type="protein sequence ID" value="MFH6981976.1"/>
    <property type="molecule type" value="Genomic_DNA"/>
</dbReference>
<proteinExistence type="predicted"/>
<evidence type="ECO:0000313" key="3">
    <source>
        <dbReference type="Proteomes" id="UP001610063"/>
    </source>
</evidence>
<evidence type="ECO:0000313" key="2">
    <source>
        <dbReference type="EMBL" id="MFH6981976.1"/>
    </source>
</evidence>
<reference evidence="2 3" key="1">
    <citation type="journal article" date="2013" name="Int. J. Syst. Evol. Microbiol.">
        <title>Marinoscillum luteum sp. nov., isolated from marine sediment.</title>
        <authorList>
            <person name="Cha I.T."/>
            <person name="Park S.J."/>
            <person name="Kim S.J."/>
            <person name="Kim J.G."/>
            <person name="Jung M.Y."/>
            <person name="Shin K.S."/>
            <person name="Kwon K.K."/>
            <person name="Yang S.H."/>
            <person name="Seo Y.S."/>
            <person name="Rhee S.K."/>
        </authorList>
    </citation>
    <scope>NUCLEOTIDE SEQUENCE [LARGE SCALE GENOMIC DNA]</scope>
    <source>
        <strain evidence="2 3">KCTC 23939</strain>
    </source>
</reference>
<accession>A0ABW7N2T6</accession>
<dbReference type="InterPro" id="IPR019861">
    <property type="entry name" value="PorP/SprF_Bacteroidetes"/>
</dbReference>
<dbReference type="Pfam" id="PF11751">
    <property type="entry name" value="PorP_SprF"/>
    <property type="match status" value="1"/>
</dbReference>
<dbReference type="RefSeq" id="WP_159580367.1">
    <property type="nucleotide sequence ID" value="NZ_JBIPKE010000007.1"/>
</dbReference>
<organism evidence="2 3">
    <name type="scientific">Marinoscillum luteum</name>
    <dbReference type="NCBI Taxonomy" id="861051"/>
    <lineage>
        <taxon>Bacteria</taxon>
        <taxon>Pseudomonadati</taxon>
        <taxon>Bacteroidota</taxon>
        <taxon>Cytophagia</taxon>
        <taxon>Cytophagales</taxon>
        <taxon>Reichenbachiellaceae</taxon>
        <taxon>Marinoscillum</taxon>
    </lineage>
</organism>
<feature type="signal peptide" evidence="1">
    <location>
        <begin position="1"/>
        <end position="19"/>
    </location>
</feature>
<dbReference type="NCBIfam" id="TIGR03519">
    <property type="entry name" value="T9SS_PorP_fam"/>
    <property type="match status" value="1"/>
</dbReference>
<feature type="chain" id="PRO_5046441624" evidence="1">
    <location>
        <begin position="20"/>
        <end position="308"/>
    </location>
</feature>
<sequence>MKKYIAGILFILSGVIASAQMRALTSTYPFNGLLINPAYAGSLNVFSVIAVHREQWINVEGAPVYQALTAHSSFNSNRIGVGLQATRDQVGITESVSVYGSYAYKIKMSFGILAMGLQGGFDSRASDFSKLSVFDEDDQLLSGTVNRFTPNFGTGLYFANPHMYVGFSVPYILENRTLVIDESDAVAADSRESRYYYATGGVILPLTESIKLSPSILLRGQEQNRFAYDITAMVIFDNIAYAGISYRNSNDITFIGQLILNENFRVGYAYDATTSEITTETSGSHEILVNYRIKLRNYKKDPQCPVYF</sequence>
<evidence type="ECO:0000256" key="1">
    <source>
        <dbReference type="SAM" id="SignalP"/>
    </source>
</evidence>
<dbReference type="Proteomes" id="UP001610063">
    <property type="component" value="Unassembled WGS sequence"/>
</dbReference>